<feature type="transmembrane region" description="Helical" evidence="1">
    <location>
        <begin position="39"/>
        <end position="62"/>
    </location>
</feature>
<accession>A0A7U3SNG9</accession>
<evidence type="ECO:0000313" key="2">
    <source>
        <dbReference type="EMBL" id="QPH36702.1"/>
    </source>
</evidence>
<proteinExistence type="predicted"/>
<dbReference type="EMBL" id="MN937195">
    <property type="protein sequence ID" value="QPH36702.1"/>
    <property type="molecule type" value="Genomic_RNA"/>
</dbReference>
<protein>
    <submittedName>
        <fullName evidence="2">Satellite-like RNA</fullName>
    </submittedName>
</protein>
<sequence>MTIFLVQNTRTGSPSPTLVNRSHCGGLSGRSLPFLNWRVILAVVRLFVVVFAVSSCAAATALPSLLVRNEADCAPSCNQYVHAGASQSDSWRCCSAAVDHCSSIWYTSHLDEHKNA</sequence>
<keyword evidence="1" id="KW-1133">Transmembrane helix</keyword>
<evidence type="ECO:0000256" key="1">
    <source>
        <dbReference type="SAM" id="Phobius"/>
    </source>
</evidence>
<keyword evidence="1" id="KW-0812">Transmembrane</keyword>
<evidence type="ECO:0000313" key="3">
    <source>
        <dbReference type="Proteomes" id="UP001223519"/>
    </source>
</evidence>
<dbReference type="Proteomes" id="UP001223519">
    <property type="component" value="Segment"/>
</dbReference>
<reference evidence="2" key="1">
    <citation type="journal article" date="2020" name="Arch. Virol.">
        <title>A novel totivirus isolated from the phytopathogenic fungus Rhodosporidiobolus odoratus strain GZ2017.</title>
        <authorList>
            <person name="Zhang T."/>
            <person name="Cai X."/>
            <person name="Zeng Z."/>
            <person name="Du H."/>
            <person name="Liu H."/>
        </authorList>
    </citation>
    <scope>NUCLEOTIDE SEQUENCE</scope>
</reference>
<organism evidence="2 3">
    <name type="scientific">Rhodosporidiobolus odoratus dsRNA Virus 1 satellite</name>
    <dbReference type="NCBI Taxonomy" id="2787046"/>
    <lineage>
        <taxon>Viruses</taxon>
        <taxon>unclassified satellites</taxon>
        <taxon>RNA satellites</taxon>
    </lineage>
</organism>
<name>A0A7U3SNG9_9VIRU</name>
<keyword evidence="1" id="KW-0472">Membrane</keyword>